<protein>
    <recommendedName>
        <fullName evidence="4">Zn(2)-C6 fungal-type domain-containing protein</fullName>
    </recommendedName>
</protein>
<dbReference type="EMBL" id="KI912115">
    <property type="protein sequence ID" value="ETS77901.1"/>
    <property type="molecule type" value="Genomic_DNA"/>
</dbReference>
<dbReference type="PANTHER" id="PTHR31001:SF85">
    <property type="entry name" value="ZN(II)2CYS6 TRANSCRIPTION FACTOR (EUROFUNG)"/>
    <property type="match status" value="1"/>
</dbReference>
<gene>
    <name evidence="5" type="ORF">PFICI_09963</name>
</gene>
<dbReference type="GO" id="GO:0008270">
    <property type="term" value="F:zinc ion binding"/>
    <property type="evidence" value="ECO:0007669"/>
    <property type="project" value="InterPro"/>
</dbReference>
<dbReference type="AlphaFoldDB" id="W3WYD6"/>
<reference evidence="6" key="1">
    <citation type="journal article" date="2015" name="BMC Genomics">
        <title>Genomic and transcriptomic analysis of the endophytic fungus Pestalotiopsis fici reveals its lifestyle and high potential for synthesis of natural products.</title>
        <authorList>
            <person name="Wang X."/>
            <person name="Zhang X."/>
            <person name="Liu L."/>
            <person name="Xiang M."/>
            <person name="Wang W."/>
            <person name="Sun X."/>
            <person name="Che Y."/>
            <person name="Guo L."/>
            <person name="Liu G."/>
            <person name="Guo L."/>
            <person name="Wang C."/>
            <person name="Yin W.B."/>
            <person name="Stadler M."/>
            <person name="Zhang X."/>
            <person name="Liu X."/>
        </authorList>
    </citation>
    <scope>NUCLEOTIDE SEQUENCE [LARGE SCALE GENOMIC DNA]</scope>
    <source>
        <strain evidence="6">W106-1 / CGMCC3.15140</strain>
    </source>
</reference>
<dbReference type="RefSeq" id="XP_007836735.1">
    <property type="nucleotide sequence ID" value="XM_007838544.1"/>
</dbReference>
<keyword evidence="6" id="KW-1185">Reference proteome</keyword>
<evidence type="ECO:0000313" key="5">
    <source>
        <dbReference type="EMBL" id="ETS77901.1"/>
    </source>
</evidence>
<dbReference type="Pfam" id="PF00172">
    <property type="entry name" value="Zn_clus"/>
    <property type="match status" value="1"/>
</dbReference>
<feature type="compositionally biased region" description="Basic and acidic residues" evidence="3">
    <location>
        <begin position="78"/>
        <end position="89"/>
    </location>
</feature>
<dbReference type="OrthoDB" id="2269373at2759"/>
<evidence type="ECO:0000256" key="1">
    <source>
        <dbReference type="ARBA" id="ARBA00004123"/>
    </source>
</evidence>
<accession>W3WYD6</accession>
<dbReference type="SUPFAM" id="SSF57701">
    <property type="entry name" value="Zn2/Cys6 DNA-binding domain"/>
    <property type="match status" value="1"/>
</dbReference>
<dbReference type="PROSITE" id="PS50048">
    <property type="entry name" value="ZN2_CY6_FUNGAL_2"/>
    <property type="match status" value="1"/>
</dbReference>
<dbReference type="SMART" id="SM00066">
    <property type="entry name" value="GAL4"/>
    <property type="match status" value="1"/>
</dbReference>
<evidence type="ECO:0000313" key="6">
    <source>
        <dbReference type="Proteomes" id="UP000030651"/>
    </source>
</evidence>
<dbReference type="Proteomes" id="UP000030651">
    <property type="component" value="Unassembled WGS sequence"/>
</dbReference>
<proteinExistence type="predicted"/>
<name>W3WYD6_PESFW</name>
<dbReference type="PROSITE" id="PS00463">
    <property type="entry name" value="ZN2_CY6_FUNGAL_1"/>
    <property type="match status" value="1"/>
</dbReference>
<dbReference type="KEGG" id="pfy:PFICI_09963"/>
<evidence type="ECO:0000259" key="4">
    <source>
        <dbReference type="PROSITE" id="PS50048"/>
    </source>
</evidence>
<dbReference type="InterPro" id="IPR036864">
    <property type="entry name" value="Zn2-C6_fun-type_DNA-bd_sf"/>
</dbReference>
<feature type="region of interest" description="Disordered" evidence="3">
    <location>
        <begin position="78"/>
        <end position="120"/>
    </location>
</feature>
<organism evidence="5 6">
    <name type="scientific">Pestalotiopsis fici (strain W106-1 / CGMCC3.15140)</name>
    <dbReference type="NCBI Taxonomy" id="1229662"/>
    <lineage>
        <taxon>Eukaryota</taxon>
        <taxon>Fungi</taxon>
        <taxon>Dikarya</taxon>
        <taxon>Ascomycota</taxon>
        <taxon>Pezizomycotina</taxon>
        <taxon>Sordariomycetes</taxon>
        <taxon>Xylariomycetidae</taxon>
        <taxon>Amphisphaeriales</taxon>
        <taxon>Sporocadaceae</taxon>
        <taxon>Pestalotiopsis</taxon>
    </lineage>
</organism>
<dbReference type="Gene3D" id="4.10.240.10">
    <property type="entry name" value="Zn(2)-C6 fungal-type DNA-binding domain"/>
    <property type="match status" value="1"/>
</dbReference>
<dbReference type="InterPro" id="IPR050613">
    <property type="entry name" value="Sec_Metabolite_Reg"/>
</dbReference>
<comment type="subcellular location">
    <subcellularLocation>
        <location evidence="1">Nucleus</location>
    </subcellularLocation>
</comment>
<dbReference type="PANTHER" id="PTHR31001">
    <property type="entry name" value="UNCHARACTERIZED TRANSCRIPTIONAL REGULATORY PROTEIN"/>
    <property type="match status" value="1"/>
</dbReference>
<dbReference type="InParanoid" id="W3WYD6"/>
<dbReference type="CDD" id="cd00067">
    <property type="entry name" value="GAL4"/>
    <property type="match status" value="1"/>
</dbReference>
<keyword evidence="2" id="KW-0539">Nucleus</keyword>
<dbReference type="GO" id="GO:0005634">
    <property type="term" value="C:nucleus"/>
    <property type="evidence" value="ECO:0007669"/>
    <property type="project" value="UniProtKB-SubCell"/>
</dbReference>
<dbReference type="InterPro" id="IPR001138">
    <property type="entry name" value="Zn2Cys6_DnaBD"/>
</dbReference>
<feature type="domain" description="Zn(2)-C6 fungal-type" evidence="4">
    <location>
        <begin position="16"/>
        <end position="45"/>
    </location>
</feature>
<dbReference type="GeneID" id="19274976"/>
<sequence>MASAVTSFPAGKQPYACIRCAARKVKCDRNSPCAACTRHQVECVFNLAHPPRNRHKRGQQQALKDRIKQYEALLLEKGIDPERLPDTSSDHGAPSTFTRLDSDFDPQESKDTSHYKYANK</sequence>
<evidence type="ECO:0000256" key="3">
    <source>
        <dbReference type="SAM" id="MobiDB-lite"/>
    </source>
</evidence>
<dbReference type="HOGENOM" id="CLU_2050447_0_0_1"/>
<evidence type="ECO:0000256" key="2">
    <source>
        <dbReference type="ARBA" id="ARBA00023242"/>
    </source>
</evidence>
<dbReference type="GO" id="GO:0000981">
    <property type="term" value="F:DNA-binding transcription factor activity, RNA polymerase II-specific"/>
    <property type="evidence" value="ECO:0007669"/>
    <property type="project" value="InterPro"/>
</dbReference>